<sequence>MRKVVTLHSDSTDAAVQGVPQYVGITGNSAGSTGIAMNLTAFGPGGKAKVHYHRAFETAIYGISGRIGLYHGAQLEDYCLIESGTFCFIPPGVPHIAFNLSDSEPATAISSRNDAAEQENVALVPELEGLRDKDIDEKKRR</sequence>
<evidence type="ECO:0000313" key="2">
    <source>
        <dbReference type="EMBL" id="RIY41177.1"/>
    </source>
</evidence>
<dbReference type="OrthoDB" id="3620182at2"/>
<dbReference type="CDD" id="cd02210">
    <property type="entry name" value="cupin_BLR2406-like"/>
    <property type="match status" value="1"/>
</dbReference>
<gene>
    <name evidence="2" type="ORF">CJP73_06455</name>
</gene>
<dbReference type="Pfam" id="PF07883">
    <property type="entry name" value="Cupin_2"/>
    <property type="match status" value="1"/>
</dbReference>
<dbReference type="AlphaFoldDB" id="A0A3A1YYK5"/>
<dbReference type="InterPro" id="IPR014710">
    <property type="entry name" value="RmlC-like_jellyroll"/>
</dbReference>
<dbReference type="InterPro" id="IPR017102">
    <property type="entry name" value="UCP037087"/>
</dbReference>
<proteinExistence type="predicted"/>
<dbReference type="Gene3D" id="2.60.120.10">
    <property type="entry name" value="Jelly Rolls"/>
    <property type="match status" value="1"/>
</dbReference>
<dbReference type="InterPro" id="IPR013096">
    <property type="entry name" value="Cupin_2"/>
</dbReference>
<dbReference type="EMBL" id="NQYH01000004">
    <property type="protein sequence ID" value="RIY41177.1"/>
    <property type="molecule type" value="Genomic_DNA"/>
</dbReference>
<evidence type="ECO:0000313" key="3">
    <source>
        <dbReference type="Proteomes" id="UP000266206"/>
    </source>
</evidence>
<evidence type="ECO:0000259" key="1">
    <source>
        <dbReference type="Pfam" id="PF07883"/>
    </source>
</evidence>
<accession>A0A3A1YYK5</accession>
<comment type="caution">
    <text evidence="2">The sequence shown here is derived from an EMBL/GenBank/DDBJ whole genome shotgun (WGS) entry which is preliminary data.</text>
</comment>
<feature type="domain" description="Cupin type-2" evidence="1">
    <location>
        <begin position="40"/>
        <end position="109"/>
    </location>
</feature>
<dbReference type="InterPro" id="IPR011051">
    <property type="entry name" value="RmlC_Cupin_sf"/>
</dbReference>
<protein>
    <recommendedName>
        <fullName evidence="1">Cupin type-2 domain-containing protein</fullName>
    </recommendedName>
</protein>
<reference evidence="2 3" key="1">
    <citation type="submission" date="2017-08" db="EMBL/GenBank/DDBJ databases">
        <title>Pusillimonas indicus sp. nov., a member of the family Alcaligenaceae isolated from surface seawater.</title>
        <authorList>
            <person name="Li J."/>
        </authorList>
    </citation>
    <scope>NUCLEOTIDE SEQUENCE [LARGE SCALE GENOMIC DNA]</scope>
    <source>
        <strain evidence="2 3">L52-1-41</strain>
    </source>
</reference>
<dbReference type="Proteomes" id="UP000266206">
    <property type="component" value="Unassembled WGS sequence"/>
</dbReference>
<organism evidence="2 3">
    <name type="scientific">Neopusillimonas maritima</name>
    <dbReference type="NCBI Taxonomy" id="2026239"/>
    <lineage>
        <taxon>Bacteria</taxon>
        <taxon>Pseudomonadati</taxon>
        <taxon>Pseudomonadota</taxon>
        <taxon>Betaproteobacteria</taxon>
        <taxon>Burkholderiales</taxon>
        <taxon>Alcaligenaceae</taxon>
        <taxon>Neopusillimonas</taxon>
    </lineage>
</organism>
<dbReference type="SUPFAM" id="SSF51182">
    <property type="entry name" value="RmlC-like cupins"/>
    <property type="match status" value="1"/>
</dbReference>
<name>A0A3A1YYK5_9BURK</name>
<dbReference type="PIRSF" id="PIRSF037087">
    <property type="entry name" value="UCP037087"/>
    <property type="match status" value="1"/>
</dbReference>